<dbReference type="Proteomes" id="UP001151760">
    <property type="component" value="Unassembled WGS sequence"/>
</dbReference>
<reference evidence="1" key="1">
    <citation type="journal article" date="2022" name="Int. J. Mol. Sci.">
        <title>Draft Genome of Tanacetum Coccineum: Genomic Comparison of Closely Related Tanacetum-Family Plants.</title>
        <authorList>
            <person name="Yamashiro T."/>
            <person name="Shiraishi A."/>
            <person name="Nakayama K."/>
            <person name="Satake H."/>
        </authorList>
    </citation>
    <scope>NUCLEOTIDE SEQUENCE</scope>
</reference>
<gene>
    <name evidence="1" type="ORF">Tco_1071211</name>
</gene>
<evidence type="ECO:0000313" key="1">
    <source>
        <dbReference type="EMBL" id="GJT89494.1"/>
    </source>
</evidence>
<comment type="caution">
    <text evidence="1">The sequence shown here is derived from an EMBL/GenBank/DDBJ whole genome shotgun (WGS) entry which is preliminary data.</text>
</comment>
<name>A0ABQ5HPM3_9ASTR</name>
<sequence length="217" mass="23601">MDGDLSQRYPCAGIDNIVAWPGVGWDTGGGEILTSVVTKSPEDGEPRYWVAYPRCGVRVYACHTSLTGHLGGALGRGGVGWKKWMIWLFTGYGLSGRMWAVVYARDGGLGNKHVGGRELGSEVGRRADDWRRYKLEKGVVELYVVKGTGVSIQLVVFITGKPAEEGATRKFKINCSKNDWFFGSACASYVLTFTPGKVGVFMEVQDCFPPAFVCAAV</sequence>
<dbReference type="EMBL" id="BQNB010019829">
    <property type="protein sequence ID" value="GJT89494.1"/>
    <property type="molecule type" value="Genomic_DNA"/>
</dbReference>
<protein>
    <submittedName>
        <fullName evidence="1">Uncharacterized protein</fullName>
    </submittedName>
</protein>
<evidence type="ECO:0000313" key="2">
    <source>
        <dbReference type="Proteomes" id="UP001151760"/>
    </source>
</evidence>
<organism evidence="1 2">
    <name type="scientific">Tanacetum coccineum</name>
    <dbReference type="NCBI Taxonomy" id="301880"/>
    <lineage>
        <taxon>Eukaryota</taxon>
        <taxon>Viridiplantae</taxon>
        <taxon>Streptophyta</taxon>
        <taxon>Embryophyta</taxon>
        <taxon>Tracheophyta</taxon>
        <taxon>Spermatophyta</taxon>
        <taxon>Magnoliopsida</taxon>
        <taxon>eudicotyledons</taxon>
        <taxon>Gunneridae</taxon>
        <taxon>Pentapetalae</taxon>
        <taxon>asterids</taxon>
        <taxon>campanulids</taxon>
        <taxon>Asterales</taxon>
        <taxon>Asteraceae</taxon>
        <taxon>Asteroideae</taxon>
        <taxon>Anthemideae</taxon>
        <taxon>Anthemidinae</taxon>
        <taxon>Tanacetum</taxon>
    </lineage>
</organism>
<keyword evidence="2" id="KW-1185">Reference proteome</keyword>
<reference evidence="1" key="2">
    <citation type="submission" date="2022-01" db="EMBL/GenBank/DDBJ databases">
        <authorList>
            <person name="Yamashiro T."/>
            <person name="Shiraishi A."/>
            <person name="Satake H."/>
            <person name="Nakayama K."/>
        </authorList>
    </citation>
    <scope>NUCLEOTIDE SEQUENCE</scope>
</reference>
<accession>A0ABQ5HPM3</accession>
<proteinExistence type="predicted"/>